<comment type="caution">
    <text evidence="1">The sequence shown here is derived from an EMBL/GenBank/DDBJ whole genome shotgun (WGS) entry which is preliminary data.</text>
</comment>
<evidence type="ECO:0008006" key="3">
    <source>
        <dbReference type="Google" id="ProtNLM"/>
    </source>
</evidence>
<dbReference type="Proteomes" id="UP000252884">
    <property type="component" value="Unassembled WGS sequence"/>
</dbReference>
<dbReference type="AlphaFoldDB" id="A0A368XMI7"/>
<evidence type="ECO:0000313" key="1">
    <source>
        <dbReference type="EMBL" id="RCW69221.1"/>
    </source>
</evidence>
<dbReference type="RefSeq" id="WP_147282913.1">
    <property type="nucleotide sequence ID" value="NZ_QPJK01000006.1"/>
</dbReference>
<dbReference type="SUPFAM" id="SSF52540">
    <property type="entry name" value="P-loop containing nucleoside triphosphate hydrolases"/>
    <property type="match status" value="1"/>
</dbReference>
<dbReference type="EMBL" id="QPJK01000006">
    <property type="protein sequence ID" value="RCW69221.1"/>
    <property type="molecule type" value="Genomic_DNA"/>
</dbReference>
<dbReference type="OrthoDB" id="9781481at2"/>
<organism evidence="1 2">
    <name type="scientific">Pseudorhodoferax soli</name>
    <dbReference type="NCBI Taxonomy" id="545864"/>
    <lineage>
        <taxon>Bacteria</taxon>
        <taxon>Pseudomonadati</taxon>
        <taxon>Pseudomonadota</taxon>
        <taxon>Betaproteobacteria</taxon>
        <taxon>Burkholderiales</taxon>
        <taxon>Comamonadaceae</taxon>
    </lineage>
</organism>
<dbReference type="InterPro" id="IPR027417">
    <property type="entry name" value="P-loop_NTPase"/>
</dbReference>
<name>A0A368XMI7_9BURK</name>
<proteinExistence type="predicted"/>
<dbReference type="Gene3D" id="3.40.50.300">
    <property type="entry name" value="P-loop containing nucleotide triphosphate hydrolases"/>
    <property type="match status" value="1"/>
</dbReference>
<protein>
    <recommendedName>
        <fullName evidence="3">Restriction endonuclease</fullName>
    </recommendedName>
</protein>
<gene>
    <name evidence="1" type="ORF">DES41_10692</name>
</gene>
<accession>A0A368XMI7</accession>
<reference evidence="1 2" key="1">
    <citation type="submission" date="2018-07" db="EMBL/GenBank/DDBJ databases">
        <title>Genomic Encyclopedia of Type Strains, Phase IV (KMG-IV): sequencing the most valuable type-strain genomes for metagenomic binning, comparative biology and taxonomic classification.</title>
        <authorList>
            <person name="Goeker M."/>
        </authorList>
    </citation>
    <scope>NUCLEOTIDE SEQUENCE [LARGE SCALE GENOMIC DNA]</scope>
    <source>
        <strain evidence="1 2">DSM 21634</strain>
    </source>
</reference>
<sequence length="753" mass="82711">MPGKLESDVALKSQLDAALAGTAASKGAQEWYARLHSFLDEVKAAIPERLHDVQFLKKLWDENPVAGLGMGSVKTAPAIADEGFRDWFAGEVMKPLPGDPAAIEAHLTEFYNGLRDRTKALCGRAPRLKLNRVLCALFPEHFTSVADQGKLLYLHKEMGGGANDHPVRAHKAIRARVDAILGPVGDTQMDLVRRVCLPWMVYERIADEGAESVANPSDDEPALKPLPATLRRKGLTSMKGGFQTLLGLLPELNEGVSKDEFADLIRQANPELAANSLNTSINVVSREFDLCKREGDTYRLSARGINLLETQDPDELADHLLTKVLGVDHVLTVLNQAPQPKPQLVTLLQSVHPGWTSDYAPTALLSWLISLGLIEAADINGRKLLRTTERGKRWAELVTWVPQSLPLQAETVAEIKAQVAEKVQLPSFSDLSKRLAELVAGKLVLDQSLIEQLHAGLWFHPVRHFAVLTGISGSGKTQLAQNYASALCGMAMTEENDRVRVIPVQPGWYDPSPLLGYVNPIQESSYRSAPFLELLLRAAADPENPYVAVLDEMNLSHPEQYLAPVLSAMETHGWLDLHQLGDDSVPTPPRVKYPANLAIIGTLNMDETTHGLSDKVLDRAFTLEFWNISVQAFPGWNSTALAPELKEKTQAVLVALGDALAPVRLHFGWRTIDDVVSYLAFHAALAPNNEAALDHVIYAKVLPKLRGETSVKFQKALQETHKALADHGLTRCCAKVKSMQEDLSVSGSARFWR</sequence>
<keyword evidence="2" id="KW-1185">Reference proteome</keyword>
<evidence type="ECO:0000313" key="2">
    <source>
        <dbReference type="Proteomes" id="UP000252884"/>
    </source>
</evidence>